<dbReference type="Proteomes" id="UP001501072">
    <property type="component" value="Unassembled WGS sequence"/>
</dbReference>
<keyword evidence="3 12" id="KW-0813">Transport</keyword>
<feature type="transmembrane region" description="Helical" evidence="12">
    <location>
        <begin position="203"/>
        <end position="221"/>
    </location>
</feature>
<evidence type="ECO:0000256" key="7">
    <source>
        <dbReference type="ARBA" id="ARBA00022989"/>
    </source>
</evidence>
<feature type="domain" description="Thioredoxin" evidence="14">
    <location>
        <begin position="431"/>
        <end position="626"/>
    </location>
</feature>
<feature type="transmembrane region" description="Helical" evidence="12">
    <location>
        <begin position="174"/>
        <end position="197"/>
    </location>
</feature>
<feature type="transmembrane region" description="Helical" evidence="12">
    <location>
        <begin position="85"/>
        <end position="102"/>
    </location>
</feature>
<dbReference type="Gene3D" id="3.40.30.10">
    <property type="entry name" value="Glutaredoxin"/>
    <property type="match status" value="1"/>
</dbReference>
<keyword evidence="9 12" id="KW-0406">Ion transport</keyword>
<comment type="subcellular location">
    <subcellularLocation>
        <location evidence="1">Cell inner membrane</location>
        <topology evidence="1">Multi-pass membrane protein</topology>
    </subcellularLocation>
    <subcellularLocation>
        <location evidence="12">Cell membrane</location>
        <topology evidence="12">Multi-pass membrane protein</topology>
    </subcellularLocation>
</comment>
<feature type="region of interest" description="Disordered" evidence="13">
    <location>
        <begin position="1"/>
        <end position="27"/>
    </location>
</feature>
<keyword evidence="6 12" id="KW-0812">Transmembrane</keyword>
<dbReference type="InterPro" id="IPR012336">
    <property type="entry name" value="Thioredoxin-like_fold"/>
</dbReference>
<keyword evidence="10 12" id="KW-0472">Membrane</keyword>
<dbReference type="InterPro" id="IPR004670">
    <property type="entry name" value="NhaA"/>
</dbReference>
<keyword evidence="5 12" id="KW-1003">Cell membrane</keyword>
<dbReference type="InterPro" id="IPR013766">
    <property type="entry name" value="Thioredoxin_domain"/>
</dbReference>
<feature type="transmembrane region" description="Helical" evidence="12">
    <location>
        <begin position="150"/>
        <end position="167"/>
    </location>
</feature>
<dbReference type="EMBL" id="BAAAHU010000016">
    <property type="protein sequence ID" value="GAA1008187.1"/>
    <property type="molecule type" value="Genomic_DNA"/>
</dbReference>
<feature type="transmembrane region" description="Helical" evidence="12">
    <location>
        <begin position="117"/>
        <end position="138"/>
    </location>
</feature>
<feature type="transmembrane region" description="Helical" evidence="12">
    <location>
        <begin position="37"/>
        <end position="56"/>
    </location>
</feature>
<keyword evidence="11 12" id="KW-0739">Sodium transport</keyword>
<evidence type="ECO:0000256" key="10">
    <source>
        <dbReference type="ARBA" id="ARBA00023136"/>
    </source>
</evidence>
<dbReference type="Pfam" id="PF13462">
    <property type="entry name" value="Thioredoxin_4"/>
    <property type="match status" value="1"/>
</dbReference>
<reference evidence="15 16" key="1">
    <citation type="journal article" date="2019" name="Int. J. Syst. Evol. Microbiol.">
        <title>The Global Catalogue of Microorganisms (GCM) 10K type strain sequencing project: providing services to taxonomists for standard genome sequencing and annotation.</title>
        <authorList>
            <consortium name="The Broad Institute Genomics Platform"/>
            <consortium name="The Broad Institute Genome Sequencing Center for Infectious Disease"/>
            <person name="Wu L."/>
            <person name="Ma J."/>
        </authorList>
    </citation>
    <scope>NUCLEOTIDE SEQUENCE [LARGE SCALE GENOMIC DNA]</scope>
    <source>
        <strain evidence="15 16">JCM 11269</strain>
    </source>
</reference>
<evidence type="ECO:0000256" key="4">
    <source>
        <dbReference type="ARBA" id="ARBA00022449"/>
    </source>
</evidence>
<organism evidence="15 16">
    <name type="scientific">Streptomyces thermogriseus</name>
    <dbReference type="NCBI Taxonomy" id="75292"/>
    <lineage>
        <taxon>Bacteria</taxon>
        <taxon>Bacillati</taxon>
        <taxon>Actinomycetota</taxon>
        <taxon>Actinomycetes</taxon>
        <taxon>Kitasatosporales</taxon>
        <taxon>Streptomycetaceae</taxon>
        <taxon>Streptomyces</taxon>
    </lineage>
</organism>
<evidence type="ECO:0000256" key="11">
    <source>
        <dbReference type="ARBA" id="ARBA00023201"/>
    </source>
</evidence>
<dbReference type="InterPro" id="IPR023171">
    <property type="entry name" value="Na/H_antiporter_dom_sf"/>
</dbReference>
<evidence type="ECO:0000259" key="14">
    <source>
        <dbReference type="PROSITE" id="PS51352"/>
    </source>
</evidence>
<evidence type="ECO:0000313" key="15">
    <source>
        <dbReference type="EMBL" id="GAA1008187.1"/>
    </source>
</evidence>
<evidence type="ECO:0000256" key="1">
    <source>
        <dbReference type="ARBA" id="ARBA00004429"/>
    </source>
</evidence>
<dbReference type="InterPro" id="IPR036249">
    <property type="entry name" value="Thioredoxin-like_sf"/>
</dbReference>
<evidence type="ECO:0000256" key="3">
    <source>
        <dbReference type="ARBA" id="ARBA00022448"/>
    </source>
</evidence>
<feature type="transmembrane region" description="Helical" evidence="12">
    <location>
        <begin position="378"/>
        <end position="403"/>
    </location>
</feature>
<evidence type="ECO:0000256" key="8">
    <source>
        <dbReference type="ARBA" id="ARBA00023053"/>
    </source>
</evidence>
<keyword evidence="8 12" id="KW-0915">Sodium</keyword>
<dbReference type="PROSITE" id="PS51352">
    <property type="entry name" value="THIOREDOXIN_2"/>
    <property type="match status" value="1"/>
</dbReference>
<evidence type="ECO:0000256" key="2">
    <source>
        <dbReference type="ARBA" id="ARBA00007006"/>
    </source>
</evidence>
<dbReference type="SUPFAM" id="SSF52833">
    <property type="entry name" value="Thioredoxin-like"/>
    <property type="match status" value="1"/>
</dbReference>
<comment type="function">
    <text evidence="12">Na(+)/H(+) antiporter that extrudes sodium in exchange for external protons.</text>
</comment>
<dbReference type="NCBIfam" id="TIGR00773">
    <property type="entry name" value="NhaA"/>
    <property type="match status" value="1"/>
</dbReference>
<evidence type="ECO:0000256" key="6">
    <source>
        <dbReference type="ARBA" id="ARBA00022692"/>
    </source>
</evidence>
<dbReference type="HAMAP" id="MF_01844">
    <property type="entry name" value="NhaA"/>
    <property type="match status" value="1"/>
</dbReference>
<dbReference type="Pfam" id="PF06965">
    <property type="entry name" value="Na_H_antiport_1"/>
    <property type="match status" value="1"/>
</dbReference>
<feature type="transmembrane region" description="Helical" evidence="12">
    <location>
        <begin position="345"/>
        <end position="366"/>
    </location>
</feature>
<dbReference type="PANTHER" id="PTHR30341:SF0">
    <property type="entry name" value="NA(+)_H(+) ANTIPORTER NHAA"/>
    <property type="match status" value="1"/>
</dbReference>
<dbReference type="Gene3D" id="1.20.1530.10">
    <property type="entry name" value="Na+/H+ antiporter like domain"/>
    <property type="match status" value="1"/>
</dbReference>
<comment type="caution">
    <text evidence="15">The sequence shown here is derived from an EMBL/GenBank/DDBJ whole genome shotgun (WGS) entry which is preliminary data.</text>
</comment>
<accession>A0ABN1SY18</accession>
<feature type="transmembrane region" description="Helical" evidence="12">
    <location>
        <begin position="415"/>
        <end position="436"/>
    </location>
</feature>
<comment type="similarity">
    <text evidence="12">Belongs to the NhaA Na(+)/H(+) (TC 2.A.33) antiporter family.</text>
</comment>
<comment type="similarity">
    <text evidence="2">In the N-terminal section; belongs to the NhaA Na(+)/H(+) (TC 2.A.33) antiporter family.</text>
</comment>
<protein>
    <recommendedName>
        <fullName evidence="12">Na(+)/H(+) antiporter NhaA</fullName>
    </recommendedName>
    <alternativeName>
        <fullName evidence="12">Sodium/proton antiporter NhaA</fullName>
    </alternativeName>
</protein>
<evidence type="ECO:0000256" key="12">
    <source>
        <dbReference type="HAMAP-Rule" id="MF_01844"/>
    </source>
</evidence>
<comment type="catalytic activity">
    <reaction evidence="12">
        <text>Na(+)(in) + 2 H(+)(out) = Na(+)(out) + 2 H(+)(in)</text>
        <dbReference type="Rhea" id="RHEA:29251"/>
        <dbReference type="ChEBI" id="CHEBI:15378"/>
        <dbReference type="ChEBI" id="CHEBI:29101"/>
    </reaction>
</comment>
<name>A0ABN1SY18_9ACTN</name>
<keyword evidence="4 12" id="KW-0050">Antiport</keyword>
<proteinExistence type="inferred from homology"/>
<evidence type="ECO:0000256" key="5">
    <source>
        <dbReference type="ARBA" id="ARBA00022475"/>
    </source>
</evidence>
<keyword evidence="7 12" id="KW-1133">Transmembrane helix</keyword>
<sequence length="637" mass="67994">MSRTQRTTPSPQPPMTGQTSGGAGSRSPLRAFLRTETGSAAVLFVAVLAALAWANVPGRTYETFWSTRVSLIAGSSGVSLELREWVNSGLMALFFFVVGLETRRELDIGELRERRRLVFSAIAGIGGMAVPVAVYLAVNAGHGTAQGWGTAMSTDTAFALGFLAVFGSRMPAGLRVFLLGVTVIDDFAALAVIAFAYSGTVSVPALLTALGILVVLIALRVAGLRFSAVYVLPAVALWGALLRSGVDPVVSGLVMGLLTYAHPARRSALEGVSRLFRRFREQPTPELEHVLRQGLASTLSPNERLQRMLHPWTSYLIVPVFALANAGVPLGAARLADAFASPVTLGILLGFVLGKPIGVLGSAWLAARLGRLRLPVGWGAVAVGGTLSGVGFTVSLLIAALAFDGVRLEEARIGVLATVPCSLLVTWLVTRGIALLPPHRRARALLGEGQVLVDLTDPVDPARDHVRGPDDAPVTLVEYGDYECPYCGRAEPVVRELLAEFGDDVRYVWRHLPLTDVHPRAQLAAEAAEAAARQGRYWQMHDLLISHQGDLRPGDLVRYAERIGLDGDRFRRDLRERAGAERVAQDVESADLSEVSGTPTFFVNGRRHHGAYDLATLSAAVRTARERAVLAGAGPSG</sequence>
<evidence type="ECO:0000256" key="9">
    <source>
        <dbReference type="ARBA" id="ARBA00023065"/>
    </source>
</evidence>
<evidence type="ECO:0000256" key="13">
    <source>
        <dbReference type="SAM" id="MobiDB-lite"/>
    </source>
</evidence>
<gene>
    <name evidence="12" type="primary">nhaA</name>
    <name evidence="15" type="ORF">GCM10009564_20000</name>
</gene>
<evidence type="ECO:0000313" key="16">
    <source>
        <dbReference type="Proteomes" id="UP001501072"/>
    </source>
</evidence>
<keyword evidence="16" id="KW-1185">Reference proteome</keyword>
<feature type="transmembrane region" description="Helical" evidence="12">
    <location>
        <begin position="312"/>
        <end position="333"/>
    </location>
</feature>
<dbReference type="PANTHER" id="PTHR30341">
    <property type="entry name" value="SODIUM ION/PROTON ANTIPORTER NHAA-RELATED"/>
    <property type="match status" value="1"/>
</dbReference>